<dbReference type="SUPFAM" id="SSF53335">
    <property type="entry name" value="S-adenosyl-L-methionine-dependent methyltransferases"/>
    <property type="match status" value="1"/>
</dbReference>
<evidence type="ECO:0008006" key="4">
    <source>
        <dbReference type="Google" id="ProtNLM"/>
    </source>
</evidence>
<dbReference type="GO" id="GO:0008168">
    <property type="term" value="F:methyltransferase activity"/>
    <property type="evidence" value="ECO:0007669"/>
    <property type="project" value="TreeGrafter"/>
</dbReference>
<dbReference type="OrthoDB" id="2013972at2759"/>
<gene>
    <name evidence="2" type="ORF">FA13DRAFT_1638308</name>
</gene>
<organism evidence="2 3">
    <name type="scientific">Coprinellus micaceus</name>
    <name type="common">Glistening ink-cap mushroom</name>
    <name type="synonym">Coprinus micaceus</name>
    <dbReference type="NCBI Taxonomy" id="71717"/>
    <lineage>
        <taxon>Eukaryota</taxon>
        <taxon>Fungi</taxon>
        <taxon>Dikarya</taxon>
        <taxon>Basidiomycota</taxon>
        <taxon>Agaricomycotina</taxon>
        <taxon>Agaricomycetes</taxon>
        <taxon>Agaricomycetidae</taxon>
        <taxon>Agaricales</taxon>
        <taxon>Agaricineae</taxon>
        <taxon>Psathyrellaceae</taxon>
        <taxon>Coprinellus</taxon>
    </lineage>
</organism>
<reference evidence="2 3" key="1">
    <citation type="journal article" date="2019" name="Nat. Ecol. Evol.">
        <title>Megaphylogeny resolves global patterns of mushroom evolution.</title>
        <authorList>
            <person name="Varga T."/>
            <person name="Krizsan K."/>
            <person name="Foldi C."/>
            <person name="Dima B."/>
            <person name="Sanchez-Garcia M."/>
            <person name="Sanchez-Ramirez S."/>
            <person name="Szollosi G.J."/>
            <person name="Szarkandi J.G."/>
            <person name="Papp V."/>
            <person name="Albert L."/>
            <person name="Andreopoulos W."/>
            <person name="Angelini C."/>
            <person name="Antonin V."/>
            <person name="Barry K.W."/>
            <person name="Bougher N.L."/>
            <person name="Buchanan P."/>
            <person name="Buyck B."/>
            <person name="Bense V."/>
            <person name="Catcheside P."/>
            <person name="Chovatia M."/>
            <person name="Cooper J."/>
            <person name="Damon W."/>
            <person name="Desjardin D."/>
            <person name="Finy P."/>
            <person name="Geml J."/>
            <person name="Haridas S."/>
            <person name="Hughes K."/>
            <person name="Justo A."/>
            <person name="Karasinski D."/>
            <person name="Kautmanova I."/>
            <person name="Kiss B."/>
            <person name="Kocsube S."/>
            <person name="Kotiranta H."/>
            <person name="LaButti K.M."/>
            <person name="Lechner B.E."/>
            <person name="Liimatainen K."/>
            <person name="Lipzen A."/>
            <person name="Lukacs Z."/>
            <person name="Mihaltcheva S."/>
            <person name="Morgado L.N."/>
            <person name="Niskanen T."/>
            <person name="Noordeloos M.E."/>
            <person name="Ohm R.A."/>
            <person name="Ortiz-Santana B."/>
            <person name="Ovrebo C."/>
            <person name="Racz N."/>
            <person name="Riley R."/>
            <person name="Savchenko A."/>
            <person name="Shiryaev A."/>
            <person name="Soop K."/>
            <person name="Spirin V."/>
            <person name="Szebenyi C."/>
            <person name="Tomsovsky M."/>
            <person name="Tulloss R.E."/>
            <person name="Uehling J."/>
            <person name="Grigoriev I.V."/>
            <person name="Vagvolgyi C."/>
            <person name="Papp T."/>
            <person name="Martin F.M."/>
            <person name="Miettinen O."/>
            <person name="Hibbett D.S."/>
            <person name="Nagy L.G."/>
        </authorList>
    </citation>
    <scope>NUCLEOTIDE SEQUENCE [LARGE SCALE GENOMIC DNA]</scope>
    <source>
        <strain evidence="2 3">FP101781</strain>
    </source>
</reference>
<feature type="region of interest" description="Disordered" evidence="1">
    <location>
        <begin position="1"/>
        <end position="35"/>
    </location>
</feature>
<dbReference type="Gene3D" id="3.40.50.150">
    <property type="entry name" value="Vaccinia Virus protein VP39"/>
    <property type="match status" value="1"/>
</dbReference>
<name>A0A4Y7SU14_COPMI</name>
<evidence type="ECO:0000256" key="1">
    <source>
        <dbReference type="SAM" id="MobiDB-lite"/>
    </source>
</evidence>
<feature type="compositionally biased region" description="Basic and acidic residues" evidence="1">
    <location>
        <begin position="13"/>
        <end position="29"/>
    </location>
</feature>
<sequence length="360" mass="41209">MLEGSLPSSYTSYDRDSRHSRRSSSEDSRSASPASLISLSESIRERLFREEHGRHMNNYSEVYRLPADEEEWARLDQQHYTLKEIMGAKYPPEMKAIMENSVERERQVLDLGCGSGAWATDVGLDWPLCRIVGVDLVPLSRYVGFDLLVSAFSVIPASHRIEVNDINMGLQHFYNQFDVVHARLISSGIKDYKSLIDQISCILVPGGLVELVECDFHTYNRHRQRIKVDLDLPPNGRYWPRYMAHINAAAKAFGGDVGAATHLYRWLTTHGAFEDISYRDVWIPTIPGDDTGMYRESVYCMIKANVVGFLRSGKLLLRQHDISEEEVDAMEQFSLYELSEEEEPVYIRLQCIWATKCQVS</sequence>
<accession>A0A4Y7SU14</accession>
<keyword evidence="3" id="KW-1185">Reference proteome</keyword>
<dbReference type="CDD" id="cd02440">
    <property type="entry name" value="AdoMet_MTases"/>
    <property type="match status" value="1"/>
</dbReference>
<proteinExistence type="predicted"/>
<dbReference type="Proteomes" id="UP000298030">
    <property type="component" value="Unassembled WGS sequence"/>
</dbReference>
<comment type="caution">
    <text evidence="2">The sequence shown here is derived from an EMBL/GenBank/DDBJ whole genome shotgun (WGS) entry which is preliminary data.</text>
</comment>
<dbReference type="PANTHER" id="PTHR43591">
    <property type="entry name" value="METHYLTRANSFERASE"/>
    <property type="match status" value="1"/>
</dbReference>
<protein>
    <recommendedName>
        <fullName evidence="4">S-adenosyl-L-methionine-dependent methyltransferase</fullName>
    </recommendedName>
</protein>
<dbReference type="PANTHER" id="PTHR43591:SF24">
    <property type="entry name" value="2-METHOXY-6-POLYPRENYL-1,4-BENZOQUINOL METHYLASE, MITOCHONDRIAL"/>
    <property type="match status" value="1"/>
</dbReference>
<dbReference type="Pfam" id="PF13489">
    <property type="entry name" value="Methyltransf_23"/>
    <property type="match status" value="1"/>
</dbReference>
<evidence type="ECO:0000313" key="3">
    <source>
        <dbReference type="Proteomes" id="UP000298030"/>
    </source>
</evidence>
<dbReference type="AlphaFoldDB" id="A0A4Y7SU14"/>
<dbReference type="EMBL" id="QPFP01000063">
    <property type="protein sequence ID" value="TEB24749.1"/>
    <property type="molecule type" value="Genomic_DNA"/>
</dbReference>
<evidence type="ECO:0000313" key="2">
    <source>
        <dbReference type="EMBL" id="TEB24749.1"/>
    </source>
</evidence>
<dbReference type="InterPro" id="IPR029063">
    <property type="entry name" value="SAM-dependent_MTases_sf"/>
</dbReference>